<dbReference type="Proteomes" id="UP001152747">
    <property type="component" value="Unassembled WGS sequence"/>
</dbReference>
<dbReference type="OrthoDB" id="5307922at2759"/>
<dbReference type="GO" id="GO:0012505">
    <property type="term" value="C:endomembrane system"/>
    <property type="evidence" value="ECO:0007669"/>
    <property type="project" value="TreeGrafter"/>
</dbReference>
<dbReference type="InterPro" id="IPR011042">
    <property type="entry name" value="6-blade_b-propeller_TolB-like"/>
</dbReference>
<proteinExistence type="predicted"/>
<evidence type="ECO:0000313" key="3">
    <source>
        <dbReference type="EMBL" id="CAI5447576.1"/>
    </source>
</evidence>
<evidence type="ECO:0000313" key="4">
    <source>
        <dbReference type="Proteomes" id="UP001152747"/>
    </source>
</evidence>
<dbReference type="EMBL" id="CANHGI010000004">
    <property type="protein sequence ID" value="CAI5447576.1"/>
    <property type="molecule type" value="Genomic_DNA"/>
</dbReference>
<evidence type="ECO:0000256" key="2">
    <source>
        <dbReference type="SAM" id="Phobius"/>
    </source>
</evidence>
<evidence type="ECO:0000256" key="1">
    <source>
        <dbReference type="SAM" id="MobiDB-lite"/>
    </source>
</evidence>
<dbReference type="AlphaFoldDB" id="A0A9P1IP17"/>
<sequence length="408" mass="45527">MKRRTGSPPPKLKKKITKNEPKPERFSVIPTPKIFVVGCILSIFGAMGLAHLVVKPKINAECFDLGEPIALEGVLKVNDLITNAEILLEDQVFGPESLAINSKNGLLYTGLKTGLICEIDASLKNPRILRAVRLTSVENCDGSYSQMDKCGRPLGMRFNEHGELLVVDAYLGLYAINWDDEKTVKILGAGELPINDENAPPIRYLNDFDFLPDGRIVLSESSTKFDDRDDLRVLKDGLYFPNGVQVVVEKGVGKNDPIRVFYSEMGLARIMTIWVPNDPYSKSPIRTKVLIDNLPGYPDNIRLTQKGSQLLVPIPAQRTKDDRFLEKLPRVREYVTKIFSPQLFNWLAQSLSNSNGLVLKINIETGSISQSYHDSTGKFQGITSAIDEGNGYMLLGNDENYWVARVKI</sequence>
<dbReference type="Pfam" id="PF20067">
    <property type="entry name" value="SSL_N"/>
    <property type="match status" value="1"/>
</dbReference>
<feature type="transmembrane region" description="Helical" evidence="2">
    <location>
        <begin position="34"/>
        <end position="54"/>
    </location>
</feature>
<keyword evidence="2" id="KW-0472">Membrane</keyword>
<keyword evidence="2" id="KW-0812">Transmembrane</keyword>
<name>A0A9P1IP17_9PELO</name>
<dbReference type="PANTHER" id="PTHR10426:SF124">
    <property type="entry name" value="STRICTOSIDINE SYNTHASE CONSERVED REGION DOMAIN-CONTAINING PROTEIN"/>
    <property type="match status" value="1"/>
</dbReference>
<organism evidence="3 4">
    <name type="scientific">Caenorhabditis angaria</name>
    <dbReference type="NCBI Taxonomy" id="860376"/>
    <lineage>
        <taxon>Eukaryota</taxon>
        <taxon>Metazoa</taxon>
        <taxon>Ecdysozoa</taxon>
        <taxon>Nematoda</taxon>
        <taxon>Chromadorea</taxon>
        <taxon>Rhabditida</taxon>
        <taxon>Rhabditina</taxon>
        <taxon>Rhabditomorpha</taxon>
        <taxon>Rhabditoidea</taxon>
        <taxon>Rhabditidae</taxon>
        <taxon>Peloderinae</taxon>
        <taxon>Caenorhabditis</taxon>
    </lineage>
</organism>
<evidence type="ECO:0008006" key="5">
    <source>
        <dbReference type="Google" id="ProtNLM"/>
    </source>
</evidence>
<gene>
    <name evidence="3" type="ORF">CAMP_LOCUS10213</name>
</gene>
<dbReference type="GO" id="GO:0016787">
    <property type="term" value="F:hydrolase activity"/>
    <property type="evidence" value="ECO:0007669"/>
    <property type="project" value="TreeGrafter"/>
</dbReference>
<dbReference type="PANTHER" id="PTHR10426">
    <property type="entry name" value="STRICTOSIDINE SYNTHASE-RELATED"/>
    <property type="match status" value="1"/>
</dbReference>
<reference evidence="3" key="1">
    <citation type="submission" date="2022-11" db="EMBL/GenBank/DDBJ databases">
        <authorList>
            <person name="Kikuchi T."/>
        </authorList>
    </citation>
    <scope>NUCLEOTIDE SEQUENCE</scope>
    <source>
        <strain evidence="3">PS1010</strain>
    </source>
</reference>
<keyword evidence="4" id="KW-1185">Reference proteome</keyword>
<dbReference type="Gene3D" id="2.120.10.30">
    <property type="entry name" value="TolB, C-terminal domain"/>
    <property type="match status" value="2"/>
</dbReference>
<protein>
    <recommendedName>
        <fullName evidence="5">Adipocyte plasma membrane-associated protein</fullName>
    </recommendedName>
</protein>
<comment type="caution">
    <text evidence="3">The sequence shown here is derived from an EMBL/GenBank/DDBJ whole genome shotgun (WGS) entry which is preliminary data.</text>
</comment>
<feature type="compositionally biased region" description="Basic residues" evidence="1">
    <location>
        <begin position="1"/>
        <end position="16"/>
    </location>
</feature>
<accession>A0A9P1IP17</accession>
<dbReference type="SUPFAM" id="SSF63829">
    <property type="entry name" value="Calcium-dependent phosphotriesterase"/>
    <property type="match status" value="1"/>
</dbReference>
<feature type="region of interest" description="Disordered" evidence="1">
    <location>
        <begin position="1"/>
        <end position="24"/>
    </location>
</feature>
<keyword evidence="2" id="KW-1133">Transmembrane helix</keyword>